<name>A0A540L6Q1_MALBA</name>
<proteinExistence type="predicted"/>
<dbReference type="EMBL" id="VIEB01000733">
    <property type="protein sequence ID" value="TQD82163.1"/>
    <property type="molecule type" value="Genomic_DNA"/>
</dbReference>
<evidence type="ECO:0000313" key="2">
    <source>
        <dbReference type="Proteomes" id="UP000315295"/>
    </source>
</evidence>
<protein>
    <submittedName>
        <fullName evidence="1">Uncharacterized protein</fullName>
    </submittedName>
</protein>
<keyword evidence="2" id="KW-1185">Reference proteome</keyword>
<evidence type="ECO:0000313" key="1">
    <source>
        <dbReference type="EMBL" id="TQD82163.1"/>
    </source>
</evidence>
<organism evidence="1 2">
    <name type="scientific">Malus baccata</name>
    <name type="common">Siberian crab apple</name>
    <name type="synonym">Pyrus baccata</name>
    <dbReference type="NCBI Taxonomy" id="106549"/>
    <lineage>
        <taxon>Eukaryota</taxon>
        <taxon>Viridiplantae</taxon>
        <taxon>Streptophyta</taxon>
        <taxon>Embryophyta</taxon>
        <taxon>Tracheophyta</taxon>
        <taxon>Spermatophyta</taxon>
        <taxon>Magnoliopsida</taxon>
        <taxon>eudicotyledons</taxon>
        <taxon>Gunneridae</taxon>
        <taxon>Pentapetalae</taxon>
        <taxon>rosids</taxon>
        <taxon>fabids</taxon>
        <taxon>Rosales</taxon>
        <taxon>Rosaceae</taxon>
        <taxon>Amygdaloideae</taxon>
        <taxon>Maleae</taxon>
        <taxon>Malus</taxon>
    </lineage>
</organism>
<dbReference type="Proteomes" id="UP000315295">
    <property type="component" value="Unassembled WGS sequence"/>
</dbReference>
<gene>
    <name evidence="1" type="ORF">C1H46_032251</name>
</gene>
<reference evidence="1 2" key="1">
    <citation type="journal article" date="2019" name="G3 (Bethesda)">
        <title>Sequencing of a Wild Apple (Malus baccata) Genome Unravels the Differences Between Cultivated and Wild Apple Species Regarding Disease Resistance and Cold Tolerance.</title>
        <authorList>
            <person name="Chen X."/>
        </authorList>
    </citation>
    <scope>NUCLEOTIDE SEQUENCE [LARGE SCALE GENOMIC DNA]</scope>
    <source>
        <strain evidence="2">cv. Shandingzi</strain>
        <tissue evidence="1">Leaves</tissue>
    </source>
</reference>
<accession>A0A540L6Q1</accession>
<comment type="caution">
    <text evidence="1">The sequence shown here is derived from an EMBL/GenBank/DDBJ whole genome shotgun (WGS) entry which is preliminary data.</text>
</comment>
<dbReference type="AlphaFoldDB" id="A0A540L6Q1"/>
<sequence length="104" mass="11655">MGGPYYPPRDDVAYFCRVATFSHVSFVPLNFPEVSPTVFGVKSEPPIFNSQNLGPLMLVVDPDDEFLPCNEAQYLLVFSVRTEDGEEDGVLVEIMKDLEIILLN</sequence>